<comment type="caution">
    <text evidence="1">The sequence shown here is derived from an EMBL/GenBank/DDBJ whole genome shotgun (WGS) entry which is preliminary data.</text>
</comment>
<protein>
    <submittedName>
        <fullName evidence="1">DUF3383 domain-containing protein</fullName>
    </submittedName>
</protein>
<accession>A0ABS9MDE5</accession>
<name>A0ABS9MDE5_9FIRM</name>
<organism evidence="1 2">
    <name type="scientific">Intestinimonas massiliensis</name>
    <name type="common">ex Afouda et al. 2020</name>
    <dbReference type="NCBI Taxonomy" id="1673721"/>
    <lineage>
        <taxon>Bacteria</taxon>
        <taxon>Bacillati</taxon>
        <taxon>Bacillota</taxon>
        <taxon>Clostridia</taxon>
        <taxon>Eubacteriales</taxon>
        <taxon>Intestinimonas</taxon>
    </lineage>
</organism>
<dbReference type="EMBL" id="JAKNJB010000044">
    <property type="protein sequence ID" value="MCG4528788.1"/>
    <property type="molecule type" value="Genomic_DNA"/>
</dbReference>
<dbReference type="Proteomes" id="UP001200313">
    <property type="component" value="Unassembled WGS sequence"/>
</dbReference>
<evidence type="ECO:0000313" key="1">
    <source>
        <dbReference type="EMBL" id="MCG4528788.1"/>
    </source>
</evidence>
<proteinExistence type="predicted"/>
<evidence type="ECO:0000313" key="2">
    <source>
        <dbReference type="Proteomes" id="UP001200313"/>
    </source>
</evidence>
<gene>
    <name evidence="1" type="ORF">L0P79_17230</name>
</gene>
<dbReference type="RefSeq" id="WP_238075047.1">
    <property type="nucleotide sequence ID" value="NZ_JAKNJB010000044.1"/>
</dbReference>
<dbReference type="InterPro" id="IPR021808">
    <property type="entry name" value="DUF3383"/>
</dbReference>
<keyword evidence="2" id="KW-1185">Reference proteome</keyword>
<reference evidence="1 2" key="1">
    <citation type="submission" date="2022-01" db="EMBL/GenBank/DDBJ databases">
        <title>Collection of gut derived symbiotic bacterial strains cultured from healthy donors.</title>
        <authorList>
            <person name="Lin H."/>
            <person name="Kohout C."/>
            <person name="Waligurski E."/>
            <person name="Pamer E.G."/>
        </authorList>
    </citation>
    <scope>NUCLEOTIDE SEQUENCE [LARGE SCALE GENOMIC DNA]</scope>
    <source>
        <strain evidence="1 2">DFI.3.7</strain>
    </source>
</reference>
<sequence length="359" mass="38672">MQDIVVYISLDTAAQEKPTLLPLILSFEGESAYKEYSSAEAVAVDFPASGSLTALAARALFDQVKLESCPGRIKKVAVYGVASDAQPSVVTAALDTLRETQDEWYFLLPTAANTAMVSALSAWCSGTVLSLAQLEAGQVEAEKLLIVQTADKAAVTTALKGNRQTVVCYNHDAANSHIPAAWVGRVAPNYPASVTWKWKELYGIPATDEKGVDLQELLEGRCNIYISNHGRAYMSEGVCTDGDFIDTVIGRWQIKETMRTRLVNLFVDTEHVGYDDQGFTMVAEQVIAALDEAVANGVILKQDGSGAYTVTIPRRADATEEQARNRIMPPIPWEATLRGGVHGVKVTGVLTVSLTGSVS</sequence>
<dbReference type="Pfam" id="PF11863">
    <property type="entry name" value="DUF3383"/>
    <property type="match status" value="1"/>
</dbReference>